<feature type="compositionally biased region" description="Basic residues" evidence="1">
    <location>
        <begin position="105"/>
        <end position="114"/>
    </location>
</feature>
<evidence type="ECO:0000313" key="2">
    <source>
        <dbReference type="EMBL" id="TKW57150.1"/>
    </source>
</evidence>
<dbReference type="OrthoDB" id="5283654at2759"/>
<dbReference type="AlphaFoldDB" id="A0A4U6XN58"/>
<evidence type="ECO:0000313" key="3">
    <source>
        <dbReference type="Proteomes" id="UP000310108"/>
    </source>
</evidence>
<accession>A0A4U6XN58</accession>
<organism evidence="2 3">
    <name type="scientific">Colletotrichum tanaceti</name>
    <dbReference type="NCBI Taxonomy" id="1306861"/>
    <lineage>
        <taxon>Eukaryota</taxon>
        <taxon>Fungi</taxon>
        <taxon>Dikarya</taxon>
        <taxon>Ascomycota</taxon>
        <taxon>Pezizomycotina</taxon>
        <taxon>Sordariomycetes</taxon>
        <taxon>Hypocreomycetidae</taxon>
        <taxon>Glomerellales</taxon>
        <taxon>Glomerellaceae</taxon>
        <taxon>Colletotrichum</taxon>
        <taxon>Colletotrichum destructivum species complex</taxon>
    </lineage>
</organism>
<comment type="caution">
    <text evidence="2">The sequence shown here is derived from an EMBL/GenBank/DDBJ whole genome shotgun (WGS) entry which is preliminary data.</text>
</comment>
<proteinExistence type="predicted"/>
<dbReference type="EMBL" id="PJEX01000049">
    <property type="protein sequence ID" value="TKW57150.1"/>
    <property type="molecule type" value="Genomic_DNA"/>
</dbReference>
<evidence type="ECO:0000256" key="1">
    <source>
        <dbReference type="SAM" id="MobiDB-lite"/>
    </source>
</evidence>
<feature type="compositionally biased region" description="Polar residues" evidence="1">
    <location>
        <begin position="13"/>
        <end position="29"/>
    </location>
</feature>
<protein>
    <submittedName>
        <fullName evidence="2">Uncharacterized protein</fullName>
    </submittedName>
</protein>
<dbReference type="Proteomes" id="UP000310108">
    <property type="component" value="Unassembled WGS sequence"/>
</dbReference>
<sequence length="139" mass="15121">MDGTGASEGQLKDQGTISRLQPTPSSRLSLNDDDGGVGRRRNIVYISGDAVSYGRAADLVERRFPGVEFARELGDAEVLAGEPHEGPGGNVEQVPRSSSAPARAPRGRRRRRLNHERGIELEDLETYLGRMETPPALRS</sequence>
<feature type="region of interest" description="Disordered" evidence="1">
    <location>
        <begin position="1"/>
        <end position="39"/>
    </location>
</feature>
<keyword evidence="3" id="KW-1185">Reference proteome</keyword>
<reference evidence="2 3" key="1">
    <citation type="journal article" date="2019" name="PLoS ONE">
        <title>Comparative genome analysis indicates high evolutionary potential of pathogenicity genes in Colletotrichum tanaceti.</title>
        <authorList>
            <person name="Lelwala R.V."/>
            <person name="Korhonen P.K."/>
            <person name="Young N.D."/>
            <person name="Scott J.B."/>
            <person name="Ades P.A."/>
            <person name="Gasser R.B."/>
            <person name="Taylor P.W.J."/>
        </authorList>
    </citation>
    <scope>NUCLEOTIDE SEQUENCE [LARGE SCALE GENOMIC DNA]</scope>
    <source>
        <strain evidence="2">BRIP57314</strain>
    </source>
</reference>
<name>A0A4U6XN58_9PEZI</name>
<feature type="region of interest" description="Disordered" evidence="1">
    <location>
        <begin position="78"/>
        <end position="117"/>
    </location>
</feature>
<feature type="compositionally biased region" description="Low complexity" evidence="1">
    <location>
        <begin position="95"/>
        <end position="104"/>
    </location>
</feature>
<gene>
    <name evidence="2" type="ORF">CTA1_9041</name>
</gene>
<dbReference type="STRING" id="1306861.A0A4U6XN58"/>